<dbReference type="Proteomes" id="UP000054481">
    <property type="component" value="Unassembled WGS sequence"/>
</dbReference>
<accession>A0A0F7ZQG7</accession>
<proteinExistence type="predicted"/>
<protein>
    <submittedName>
        <fullName evidence="2">Uncharacterized protein</fullName>
    </submittedName>
</protein>
<dbReference type="OrthoDB" id="3858188at2759"/>
<keyword evidence="3" id="KW-1185">Reference proteome</keyword>
<evidence type="ECO:0000256" key="1">
    <source>
        <dbReference type="SAM" id="MobiDB-lite"/>
    </source>
</evidence>
<evidence type="ECO:0000313" key="3">
    <source>
        <dbReference type="Proteomes" id="UP000054481"/>
    </source>
</evidence>
<gene>
    <name evidence="2" type="ORF">HIM_03541</name>
</gene>
<evidence type="ECO:0000313" key="2">
    <source>
        <dbReference type="EMBL" id="KJZ77220.1"/>
    </source>
</evidence>
<feature type="region of interest" description="Disordered" evidence="1">
    <location>
        <begin position="1"/>
        <end position="45"/>
    </location>
</feature>
<sequence length="252" mass="28506">MNQGRRGLESSIWASNGSRPPGPRAQSLPPRQTSKANASPPPQRDVLAHSQALRRFEQACGRLRWKFIDLESAYKRVGAAERWAFAAADAERNFKVDFHEFYAWIEQAVVLLLSVFGTVVEGARDRETGRRPAGSSAHAYHHNVLRALGDASHPLHPVLGCGDVNQALWKAKELRNRWKDAAEGRETPPLRMYDLHWIVTETMRGLEEAYQVALVRVNSELEAAQVEASALLEQKDQEWDWMVDPMDWEACL</sequence>
<reference evidence="2 3" key="1">
    <citation type="journal article" date="2014" name="Genome Biol. Evol.">
        <title>Comparative genomics and transcriptomics analyses reveal divergent lifestyle features of nematode endoparasitic fungus Hirsutella minnesotensis.</title>
        <authorList>
            <person name="Lai Y."/>
            <person name="Liu K."/>
            <person name="Zhang X."/>
            <person name="Zhang X."/>
            <person name="Li K."/>
            <person name="Wang N."/>
            <person name="Shu C."/>
            <person name="Wu Y."/>
            <person name="Wang C."/>
            <person name="Bushley K.E."/>
            <person name="Xiang M."/>
            <person name="Liu X."/>
        </authorList>
    </citation>
    <scope>NUCLEOTIDE SEQUENCE [LARGE SCALE GENOMIC DNA]</scope>
    <source>
        <strain evidence="2 3">3608</strain>
    </source>
</reference>
<name>A0A0F7ZQG7_9HYPO</name>
<organism evidence="2 3">
    <name type="scientific">Hirsutella minnesotensis 3608</name>
    <dbReference type="NCBI Taxonomy" id="1043627"/>
    <lineage>
        <taxon>Eukaryota</taxon>
        <taxon>Fungi</taxon>
        <taxon>Dikarya</taxon>
        <taxon>Ascomycota</taxon>
        <taxon>Pezizomycotina</taxon>
        <taxon>Sordariomycetes</taxon>
        <taxon>Hypocreomycetidae</taxon>
        <taxon>Hypocreales</taxon>
        <taxon>Ophiocordycipitaceae</taxon>
        <taxon>Hirsutella</taxon>
    </lineage>
</organism>
<dbReference type="EMBL" id="KQ030508">
    <property type="protein sequence ID" value="KJZ77220.1"/>
    <property type="molecule type" value="Genomic_DNA"/>
</dbReference>
<dbReference type="AlphaFoldDB" id="A0A0F7ZQG7"/>